<keyword evidence="7 8" id="KW-0472">Membrane</keyword>
<gene>
    <name evidence="11" type="ORF">VNO80_21536</name>
</gene>
<evidence type="ECO:0000256" key="9">
    <source>
        <dbReference type="SAM" id="MobiDB-lite"/>
    </source>
</evidence>
<dbReference type="InterPro" id="IPR006702">
    <property type="entry name" value="CASP_dom"/>
</dbReference>
<accession>A0AAN9QT68</accession>
<name>A0AAN9QT68_PHACN</name>
<evidence type="ECO:0000256" key="1">
    <source>
        <dbReference type="ARBA" id="ARBA00004651"/>
    </source>
</evidence>
<comment type="subunit">
    <text evidence="3 8">Homodimer and heterodimers.</text>
</comment>
<comment type="subcellular location">
    <subcellularLocation>
        <location evidence="1 8">Cell membrane</location>
        <topology evidence="1 8">Multi-pass membrane protein</topology>
    </subcellularLocation>
</comment>
<evidence type="ECO:0000313" key="11">
    <source>
        <dbReference type="EMBL" id="KAK7347012.1"/>
    </source>
</evidence>
<organism evidence="11 12">
    <name type="scientific">Phaseolus coccineus</name>
    <name type="common">Scarlet runner bean</name>
    <name type="synonym">Phaseolus multiflorus</name>
    <dbReference type="NCBI Taxonomy" id="3886"/>
    <lineage>
        <taxon>Eukaryota</taxon>
        <taxon>Viridiplantae</taxon>
        <taxon>Streptophyta</taxon>
        <taxon>Embryophyta</taxon>
        <taxon>Tracheophyta</taxon>
        <taxon>Spermatophyta</taxon>
        <taxon>Magnoliopsida</taxon>
        <taxon>eudicotyledons</taxon>
        <taxon>Gunneridae</taxon>
        <taxon>Pentapetalae</taxon>
        <taxon>rosids</taxon>
        <taxon>fabids</taxon>
        <taxon>Fabales</taxon>
        <taxon>Fabaceae</taxon>
        <taxon>Papilionoideae</taxon>
        <taxon>50 kb inversion clade</taxon>
        <taxon>NPAAA clade</taxon>
        <taxon>indigoferoid/millettioid clade</taxon>
        <taxon>Phaseoleae</taxon>
        <taxon>Phaseolus</taxon>
    </lineage>
</organism>
<evidence type="ECO:0000256" key="6">
    <source>
        <dbReference type="ARBA" id="ARBA00022989"/>
    </source>
</evidence>
<keyword evidence="6 8" id="KW-1133">Transmembrane helix</keyword>
<dbReference type="Pfam" id="PF04535">
    <property type="entry name" value="CASP_dom"/>
    <property type="match status" value="1"/>
</dbReference>
<dbReference type="PANTHER" id="PTHR33573">
    <property type="entry name" value="CASP-LIKE PROTEIN 4A4"/>
    <property type="match status" value="1"/>
</dbReference>
<evidence type="ECO:0000256" key="4">
    <source>
        <dbReference type="ARBA" id="ARBA00022475"/>
    </source>
</evidence>
<protein>
    <recommendedName>
        <fullName evidence="8">CASP-like protein</fullName>
    </recommendedName>
</protein>
<evidence type="ECO:0000259" key="10">
    <source>
        <dbReference type="Pfam" id="PF04535"/>
    </source>
</evidence>
<reference evidence="11 12" key="1">
    <citation type="submission" date="2024-01" db="EMBL/GenBank/DDBJ databases">
        <title>The genomes of 5 underutilized Papilionoideae crops provide insights into root nodulation and disease resistanc.</title>
        <authorList>
            <person name="Jiang F."/>
        </authorList>
    </citation>
    <scope>NUCLEOTIDE SEQUENCE [LARGE SCALE GENOMIC DNA]</scope>
    <source>
        <strain evidence="11">JINMINGXINNONG_FW02</strain>
        <tissue evidence="11">Leaves</tissue>
    </source>
</reference>
<evidence type="ECO:0000256" key="8">
    <source>
        <dbReference type="RuleBase" id="RU361233"/>
    </source>
</evidence>
<evidence type="ECO:0000256" key="7">
    <source>
        <dbReference type="ARBA" id="ARBA00023136"/>
    </source>
</evidence>
<evidence type="ECO:0000256" key="5">
    <source>
        <dbReference type="ARBA" id="ARBA00022692"/>
    </source>
</evidence>
<keyword evidence="12" id="KW-1185">Reference proteome</keyword>
<feature type="region of interest" description="Disordered" evidence="9">
    <location>
        <begin position="68"/>
        <end position="109"/>
    </location>
</feature>
<feature type="domain" description="Casparian strip membrane protein" evidence="10">
    <location>
        <begin position="185"/>
        <end position="318"/>
    </location>
</feature>
<evidence type="ECO:0000256" key="3">
    <source>
        <dbReference type="ARBA" id="ARBA00011489"/>
    </source>
</evidence>
<keyword evidence="5 8" id="KW-0812">Transmembrane</keyword>
<comment type="caution">
    <text evidence="8">Lacks conserved residue(s) required for the propagation of feature annotation.</text>
</comment>
<evidence type="ECO:0000256" key="2">
    <source>
        <dbReference type="ARBA" id="ARBA00007651"/>
    </source>
</evidence>
<dbReference type="PANTHER" id="PTHR33573:SF55">
    <property type="entry name" value="CASP-LIKE PROTEIN"/>
    <property type="match status" value="1"/>
</dbReference>
<keyword evidence="4 8" id="KW-1003">Cell membrane</keyword>
<dbReference type="AlphaFoldDB" id="A0AAN9QT68"/>
<proteinExistence type="inferred from homology"/>
<evidence type="ECO:0000313" key="12">
    <source>
        <dbReference type="Proteomes" id="UP001374584"/>
    </source>
</evidence>
<dbReference type="EMBL" id="JAYMYR010000008">
    <property type="protein sequence ID" value="KAK7347012.1"/>
    <property type="molecule type" value="Genomic_DNA"/>
</dbReference>
<feature type="transmembrane region" description="Helical" evidence="8">
    <location>
        <begin position="309"/>
        <end position="331"/>
    </location>
</feature>
<comment type="caution">
    <text evidence="11">The sequence shown here is derived from an EMBL/GenBank/DDBJ whole genome shotgun (WGS) entry which is preliminary data.</text>
</comment>
<comment type="similarity">
    <text evidence="2 8">Belongs to the Casparian strip membrane proteins (CASP) family.</text>
</comment>
<sequence length="335" mass="37223">MFHKSSKLELPVQNRTHVAGSHRKPRSEKCLVFFPLSHHPNTPLLYSHFFSSLNSATTVYTNAVPSMKNSDPSAHFESPHSPLRFRSSPLSDNGDPFHSPENSPLNDHRDNSRAIVIVETSTQFVQAAPPVTESEHRNPPPNELPEVVVAHPARPEARSLGAGSRGRTRAPPSPTVVVPKREVMLKKVALGFRLSEVVLCLISFSVMAADKTSGWSGDSFDRYKEYRYCLSVNVIAFVYTAFQTCDLAYQVVAGRNIISHHLRYHFDFFMDQVLAYLLISSASSAATRVDDWQSNWGKDEFTEMASASIALAFLAFIAFAISSLISGYNLCTLFS</sequence>
<dbReference type="GO" id="GO:0005886">
    <property type="term" value="C:plasma membrane"/>
    <property type="evidence" value="ECO:0007669"/>
    <property type="project" value="UniProtKB-SubCell"/>
</dbReference>
<dbReference type="Proteomes" id="UP001374584">
    <property type="component" value="Unassembled WGS sequence"/>
</dbReference>
<feature type="region of interest" description="Disordered" evidence="9">
    <location>
        <begin position="1"/>
        <end position="23"/>
    </location>
</feature>